<comment type="caution">
    <text evidence="3">The sequence shown here is derived from an EMBL/GenBank/DDBJ whole genome shotgun (WGS) entry which is preliminary data.</text>
</comment>
<sequence length="620" mass="69426">MMNKSTLKFGFWPSAWSAGQAAAASCDFAELQVGHGGLLWTLFDPHTGRCRLWFQRRGERRCLTPDGFSLRSRVYEYGGGALCMTGQGVAFVNEADQQLYRQALDGAPQRILLREGCRYGDLCFDAQRQAVLAVEEEHGGEGVVHRLVSIGLLDARRCVIAEGGDFYAAPCLSADGMALAWIEWDRPEQPWTLTRLCLAERGAAGWQAPRRLSGEGTQAAWQQPRFHRRGRLFCLSDGQGWWQPWCWTQDRMQPLMADSRFDHAPSPWQLGVVSYLPLEEGVLLCRIEQGFGRLIVRDGQGRERRLAVEFSRFRQLACDEDSFYCIAAAEDRLPAVLAIARDSGEVRVLAGGGRPLPDDQVSRPRPLRFGPLGEQAHAFFYTPVRLHGQAPADDGLPPLVMFLHGGPTSACYPVFDPRIQFWTQRGFAVADLNYRGSSGFGRDYRQCLEGQWGLFDVQDALALRRYLAEEGLVNGERAFIRGGSAGGYTALNALVGNRCFRGAASLYGVSDPLALRRVTHKFEADYLDWLIGEPKAQAERYRERAPLHNAQRIDTPVIFFQGGQDAVVLPEQTESMVAALRARGVPVEYRLYEEERHGLRKAENLADALECELRFYQALL</sequence>
<dbReference type="PROSITE" id="PS51257">
    <property type="entry name" value="PROKAR_LIPOPROTEIN"/>
    <property type="match status" value="1"/>
</dbReference>
<dbReference type="AlphaFoldDB" id="A0A4Q9RGS7"/>
<feature type="coiled-coil region" evidence="1">
    <location>
        <begin position="592"/>
        <end position="619"/>
    </location>
</feature>
<dbReference type="InterPro" id="IPR001375">
    <property type="entry name" value="Peptidase_S9_cat"/>
</dbReference>
<dbReference type="Pfam" id="PF00326">
    <property type="entry name" value="Peptidase_S9"/>
    <property type="match status" value="1"/>
</dbReference>
<dbReference type="InterPro" id="IPR029058">
    <property type="entry name" value="AB_hydrolase_fold"/>
</dbReference>
<dbReference type="InterPro" id="IPR050585">
    <property type="entry name" value="Xaa-Pro_dipeptidyl-ppase/CocE"/>
</dbReference>
<dbReference type="PANTHER" id="PTHR43056:SF5">
    <property type="entry name" value="PEPTIDASE S9 PROLYL OLIGOPEPTIDASE CATALYTIC DOMAIN-CONTAINING PROTEIN"/>
    <property type="match status" value="1"/>
</dbReference>
<evidence type="ECO:0000313" key="3">
    <source>
        <dbReference type="EMBL" id="TBV00116.1"/>
    </source>
</evidence>
<dbReference type="PANTHER" id="PTHR43056">
    <property type="entry name" value="PEPTIDASE S9 PROLYL OLIGOPEPTIDASE"/>
    <property type="match status" value="1"/>
</dbReference>
<dbReference type="SUPFAM" id="SSF82171">
    <property type="entry name" value="DPP6 N-terminal domain-like"/>
    <property type="match status" value="1"/>
</dbReference>
<reference evidence="3 4" key="1">
    <citation type="submission" date="2018-06" db="EMBL/GenBank/DDBJ databases">
        <title>Three novel Pseudomonas species isolated from symptomatic oak.</title>
        <authorList>
            <person name="Bueno-Gonzalez V."/>
            <person name="Brady C."/>
        </authorList>
    </citation>
    <scope>NUCLEOTIDE SEQUENCE [LARGE SCALE GENOMIC DNA]</scope>
    <source>
        <strain evidence="3 4">P17C</strain>
    </source>
</reference>
<gene>
    <name evidence="3" type="ORF">DNJ96_00490</name>
</gene>
<dbReference type="GO" id="GO:0006508">
    <property type="term" value="P:proteolysis"/>
    <property type="evidence" value="ECO:0007669"/>
    <property type="project" value="InterPro"/>
</dbReference>
<dbReference type="Proteomes" id="UP000292639">
    <property type="component" value="Unassembled WGS sequence"/>
</dbReference>
<keyword evidence="1" id="KW-0175">Coiled coil</keyword>
<organism evidence="3 4">
    <name type="scientific">Stutzerimonas kirkiae</name>
    <dbReference type="NCBI Taxonomy" id="2211392"/>
    <lineage>
        <taxon>Bacteria</taxon>
        <taxon>Pseudomonadati</taxon>
        <taxon>Pseudomonadota</taxon>
        <taxon>Gammaproteobacteria</taxon>
        <taxon>Pseudomonadales</taxon>
        <taxon>Pseudomonadaceae</taxon>
        <taxon>Stutzerimonas</taxon>
    </lineage>
</organism>
<name>A0A4Q9RGS7_9GAMM</name>
<protein>
    <submittedName>
        <fullName evidence="3">S9 family peptidase</fullName>
    </submittedName>
</protein>
<dbReference type="EMBL" id="QJUP01000001">
    <property type="protein sequence ID" value="TBV00116.1"/>
    <property type="molecule type" value="Genomic_DNA"/>
</dbReference>
<accession>A0A4Q9RGS7</accession>
<evidence type="ECO:0000256" key="1">
    <source>
        <dbReference type="SAM" id="Coils"/>
    </source>
</evidence>
<dbReference type="Gene3D" id="3.40.50.1820">
    <property type="entry name" value="alpha/beta hydrolase"/>
    <property type="match status" value="1"/>
</dbReference>
<proteinExistence type="predicted"/>
<feature type="domain" description="Peptidase S9 prolyl oligopeptidase catalytic" evidence="2">
    <location>
        <begin position="415"/>
        <end position="618"/>
    </location>
</feature>
<keyword evidence="4" id="KW-1185">Reference proteome</keyword>
<dbReference type="SUPFAM" id="SSF53474">
    <property type="entry name" value="alpha/beta-Hydrolases"/>
    <property type="match status" value="1"/>
</dbReference>
<evidence type="ECO:0000259" key="2">
    <source>
        <dbReference type="Pfam" id="PF00326"/>
    </source>
</evidence>
<dbReference type="GO" id="GO:0008236">
    <property type="term" value="F:serine-type peptidase activity"/>
    <property type="evidence" value="ECO:0007669"/>
    <property type="project" value="InterPro"/>
</dbReference>
<evidence type="ECO:0000313" key="4">
    <source>
        <dbReference type="Proteomes" id="UP000292639"/>
    </source>
</evidence>